<evidence type="ECO:0000313" key="1">
    <source>
        <dbReference type="EMBL" id="GFG75724.1"/>
    </source>
</evidence>
<comment type="caution">
    <text evidence="1">The sequence shown here is derived from an EMBL/GenBank/DDBJ whole genome shotgun (WGS) entry which is preliminary data.</text>
</comment>
<sequence>MTIDPEHIRAHIEAVLAELPEISDTKAELNDLDEIASRLSAAHDVLVQALEKAEKG</sequence>
<dbReference type="RefSeq" id="WP_170301287.1">
    <property type="nucleotide sequence ID" value="NZ_BLKW01000004.1"/>
</dbReference>
<reference evidence="1 2" key="1">
    <citation type="journal article" date="2019" name="Emerg. Microbes Infect.">
        <title>Comprehensive subspecies identification of 175 nontuberculous mycobacteria species based on 7547 genomic profiles.</title>
        <authorList>
            <person name="Matsumoto Y."/>
            <person name="Kinjo T."/>
            <person name="Motooka D."/>
            <person name="Nabeya D."/>
            <person name="Jung N."/>
            <person name="Uechi K."/>
            <person name="Horii T."/>
            <person name="Iida T."/>
            <person name="Fujita J."/>
            <person name="Nakamura S."/>
        </authorList>
    </citation>
    <scope>NUCLEOTIDE SEQUENCE [LARGE SCALE GENOMIC DNA]</scope>
    <source>
        <strain evidence="1 2">JCM 17322</strain>
    </source>
</reference>
<accession>A0A7I9Y101</accession>
<evidence type="ECO:0000313" key="2">
    <source>
        <dbReference type="Proteomes" id="UP000465361"/>
    </source>
</evidence>
<dbReference type="EMBL" id="BLKW01000004">
    <property type="protein sequence ID" value="GFG75724.1"/>
    <property type="molecule type" value="Genomic_DNA"/>
</dbReference>
<name>A0A7I9Y101_9MYCO</name>
<proteinExistence type="predicted"/>
<dbReference type="Proteomes" id="UP000465361">
    <property type="component" value="Unassembled WGS sequence"/>
</dbReference>
<organism evidence="1 2">
    <name type="scientific">Mycobacterium botniense</name>
    <dbReference type="NCBI Taxonomy" id="84962"/>
    <lineage>
        <taxon>Bacteria</taxon>
        <taxon>Bacillati</taxon>
        <taxon>Actinomycetota</taxon>
        <taxon>Actinomycetes</taxon>
        <taxon>Mycobacteriales</taxon>
        <taxon>Mycobacteriaceae</taxon>
        <taxon>Mycobacterium</taxon>
    </lineage>
</organism>
<gene>
    <name evidence="1" type="ORF">MBOT_30890</name>
</gene>
<dbReference type="AlphaFoldDB" id="A0A7I9Y101"/>
<protein>
    <submittedName>
        <fullName evidence="1">Uncharacterized protein</fullName>
    </submittedName>
</protein>
<keyword evidence="2" id="KW-1185">Reference proteome</keyword>